<dbReference type="SMART" id="SM00365">
    <property type="entry name" value="LRR_SD22"/>
    <property type="match status" value="4"/>
</dbReference>
<dbReference type="KEGG" id="ppp:112277157"/>
<keyword evidence="2" id="KW-0677">Repeat</keyword>
<dbReference type="InterPro" id="IPR032675">
    <property type="entry name" value="LRR_dom_sf"/>
</dbReference>
<accession>A0A7I4CRW5</accession>
<dbReference type="EnsemblPlants" id="Pp3c25_2420V3.12">
    <property type="protein sequence ID" value="Pp3c25_2420V3.12"/>
    <property type="gene ID" value="Pp3c25_2420"/>
</dbReference>
<feature type="compositionally biased region" description="Polar residues" evidence="3">
    <location>
        <begin position="62"/>
        <end position="77"/>
    </location>
</feature>
<reference evidence="4 5" key="2">
    <citation type="journal article" date="2018" name="Plant J.">
        <title>The Physcomitrella patens chromosome-scale assembly reveals moss genome structure and evolution.</title>
        <authorList>
            <person name="Lang D."/>
            <person name="Ullrich K.K."/>
            <person name="Murat F."/>
            <person name="Fuchs J."/>
            <person name="Jenkins J."/>
            <person name="Haas F.B."/>
            <person name="Piednoel M."/>
            <person name="Gundlach H."/>
            <person name="Van Bel M."/>
            <person name="Meyberg R."/>
            <person name="Vives C."/>
            <person name="Morata J."/>
            <person name="Symeonidi A."/>
            <person name="Hiss M."/>
            <person name="Muchero W."/>
            <person name="Kamisugi Y."/>
            <person name="Saleh O."/>
            <person name="Blanc G."/>
            <person name="Decker E.L."/>
            <person name="van Gessel N."/>
            <person name="Grimwood J."/>
            <person name="Hayes R.D."/>
            <person name="Graham S.W."/>
            <person name="Gunter L.E."/>
            <person name="McDaniel S.F."/>
            <person name="Hoernstein S.N.W."/>
            <person name="Larsson A."/>
            <person name="Li F.W."/>
            <person name="Perroud P.F."/>
            <person name="Phillips J."/>
            <person name="Ranjan P."/>
            <person name="Rokshar D.S."/>
            <person name="Rothfels C.J."/>
            <person name="Schneider L."/>
            <person name="Shu S."/>
            <person name="Stevenson D.W."/>
            <person name="Thummler F."/>
            <person name="Tillich M."/>
            <person name="Villarreal Aguilar J.C."/>
            <person name="Widiez T."/>
            <person name="Wong G.K."/>
            <person name="Wymore A."/>
            <person name="Zhang Y."/>
            <person name="Zimmer A.D."/>
            <person name="Quatrano R.S."/>
            <person name="Mayer K.F.X."/>
            <person name="Goodstein D."/>
            <person name="Casacuberta J.M."/>
            <person name="Vandepoele K."/>
            <person name="Reski R."/>
            <person name="Cuming A.C."/>
            <person name="Tuskan G.A."/>
            <person name="Maumus F."/>
            <person name="Salse J."/>
            <person name="Schmutz J."/>
            <person name="Rensing S.A."/>
        </authorList>
    </citation>
    <scope>NUCLEOTIDE SEQUENCE [LARGE SCALE GENOMIC DNA]</scope>
    <source>
        <strain evidence="4 5">cv. Gransden 2004</strain>
    </source>
</reference>
<evidence type="ECO:0000256" key="1">
    <source>
        <dbReference type="ARBA" id="ARBA00022614"/>
    </source>
</evidence>
<dbReference type="PANTHER" id="PTHR15454:SF37">
    <property type="entry name" value="OUTER ARM DYNEIN LIGHT CHAIN 1 PROTEIN"/>
    <property type="match status" value="1"/>
</dbReference>
<sequence>MGKIHCLTSMFVCKTKLKSITSAECAESESVWGSSRKQLSSKDGDSLSQSSQKDFIAKDDSTNSVANDNSSLMTMPAGNTSKKLVSVSSITEWVKQGDVSCRDSPCVEVSQASHAELFEFDTTGVNKMKNDEAHSHDNHISGGMKAAEAFVEGAYEGDEEEEFEKDRNSRSIRTGRHSEGSRSGQLFPDERHSGSSAGDASATYYELHSNMACKSGTAAGHIFDEEGVGDYASDPGVYHDDSCLNPLEKDLEDDQLCHGEDADHFLKKARSEGGLYELGLISQQLTGQSTEQDLAHHSQGSPSYQGISRQDSSIHLPKGLVEGPHSEIDQRDAKDLFLNERSSDKDVDYCNGSSRLEFDAYYPRSDVHNPESIRSGSFLQKDDIAEFDADNVKSHNSAGVDGVPDGCISGHFQDLNLDLVAGHDENDHTKQDARASELDRPNLSRVEEWIRSIEPTPFLADEEVEPTAYSDTEPSAPAASFFRARARPDQMHLDGIALVDRRNHQGEQLIDADSEMASFIARSVNPLCTVAHFSGVGLKLPPPLGAHNNLKTLNLSANAIVRMLPGCLPKSLHTLDLSRNKIVVIEGLRELSRLRVLNLSHNRIIRIGHGLANCTSLREIYLAGNKISEIEGLHRLLKLSFIDLSFNKIASAKSIGQLAANYNSLQAINLLGNPLHSNLGEEPLRKLIVGLTPHVVYLNKQATKAVSARDASVDSVARAALANPSHHTHQRGKTSSQSKSLRRSGAPASSTASSPRHRDKRTGEKSAAGRTNALKSRTPSELPPRHRYSHSRLVHGSGVTKDHPRSAHLPMPPPVQNFIRAEEKV</sequence>
<feature type="region of interest" description="Disordered" evidence="3">
    <location>
        <begin position="154"/>
        <end position="199"/>
    </location>
</feature>
<evidence type="ECO:0000256" key="3">
    <source>
        <dbReference type="SAM" id="MobiDB-lite"/>
    </source>
</evidence>
<dbReference type="Gramene" id="Pp3c25_2420V3.10">
    <property type="protein sequence ID" value="Pp3c25_2420V3.10"/>
    <property type="gene ID" value="Pp3c25_2420"/>
</dbReference>
<dbReference type="AlphaFoldDB" id="A0A7I4CRW5"/>
<dbReference type="Gramene" id="Pp3c25_2420V3.13">
    <property type="protein sequence ID" value="Pp3c25_2420V3.13"/>
    <property type="gene ID" value="Pp3c25_2420"/>
</dbReference>
<feature type="region of interest" description="Disordered" evidence="3">
    <location>
        <begin position="287"/>
        <end position="310"/>
    </location>
</feature>
<dbReference type="Gramene" id="Pp3c25_2420V3.12">
    <property type="protein sequence ID" value="Pp3c25_2420V3.12"/>
    <property type="gene ID" value="Pp3c25_2420"/>
</dbReference>
<reference evidence="4 5" key="1">
    <citation type="journal article" date="2008" name="Science">
        <title>The Physcomitrella genome reveals evolutionary insights into the conquest of land by plants.</title>
        <authorList>
            <person name="Rensing S."/>
            <person name="Lang D."/>
            <person name="Zimmer A."/>
            <person name="Terry A."/>
            <person name="Salamov A."/>
            <person name="Shapiro H."/>
            <person name="Nishiyama T."/>
            <person name="Perroud P.-F."/>
            <person name="Lindquist E."/>
            <person name="Kamisugi Y."/>
            <person name="Tanahashi T."/>
            <person name="Sakakibara K."/>
            <person name="Fujita T."/>
            <person name="Oishi K."/>
            <person name="Shin-I T."/>
            <person name="Kuroki Y."/>
            <person name="Toyoda A."/>
            <person name="Suzuki Y."/>
            <person name="Hashimoto A."/>
            <person name="Yamaguchi K."/>
            <person name="Sugano A."/>
            <person name="Kohara Y."/>
            <person name="Fujiyama A."/>
            <person name="Anterola A."/>
            <person name="Aoki S."/>
            <person name="Ashton N."/>
            <person name="Barbazuk W.B."/>
            <person name="Barker E."/>
            <person name="Bennetzen J."/>
            <person name="Bezanilla M."/>
            <person name="Blankenship R."/>
            <person name="Cho S.H."/>
            <person name="Dutcher S."/>
            <person name="Estelle M."/>
            <person name="Fawcett J.A."/>
            <person name="Gundlach H."/>
            <person name="Hanada K."/>
            <person name="Heyl A."/>
            <person name="Hicks K.A."/>
            <person name="Hugh J."/>
            <person name="Lohr M."/>
            <person name="Mayer K."/>
            <person name="Melkozernov A."/>
            <person name="Murata T."/>
            <person name="Nelson D."/>
            <person name="Pils B."/>
            <person name="Prigge M."/>
            <person name="Reiss B."/>
            <person name="Renner T."/>
            <person name="Rombauts S."/>
            <person name="Rushton P."/>
            <person name="Sanderfoot A."/>
            <person name="Schween G."/>
            <person name="Shiu S.-H."/>
            <person name="Stueber K."/>
            <person name="Theodoulou F.L."/>
            <person name="Tu H."/>
            <person name="Van de Peer Y."/>
            <person name="Verrier P.J."/>
            <person name="Waters E."/>
            <person name="Wood A."/>
            <person name="Yang L."/>
            <person name="Cove D."/>
            <person name="Cuming A."/>
            <person name="Hasebe M."/>
            <person name="Lucas S."/>
            <person name="Mishler D.B."/>
            <person name="Reski R."/>
            <person name="Grigoriev I."/>
            <person name="Quatrano R.S."/>
            <person name="Boore J.L."/>
        </authorList>
    </citation>
    <scope>NUCLEOTIDE SEQUENCE [LARGE SCALE GENOMIC DNA]</scope>
    <source>
        <strain evidence="4 5">cv. Gransden 2004</strain>
    </source>
</reference>
<dbReference type="Proteomes" id="UP000006727">
    <property type="component" value="Chromosome 25"/>
</dbReference>
<evidence type="ECO:0000313" key="5">
    <source>
        <dbReference type="Proteomes" id="UP000006727"/>
    </source>
</evidence>
<feature type="region of interest" description="Disordered" evidence="3">
    <location>
        <begin position="34"/>
        <end position="77"/>
    </location>
</feature>
<dbReference type="PANTHER" id="PTHR15454">
    <property type="entry name" value="NISCHARIN RELATED"/>
    <property type="match status" value="1"/>
</dbReference>
<dbReference type="PROSITE" id="PS51450">
    <property type="entry name" value="LRR"/>
    <property type="match status" value="3"/>
</dbReference>
<feature type="compositionally biased region" description="Low complexity" evidence="3">
    <location>
        <begin position="743"/>
        <end position="754"/>
    </location>
</feature>
<protein>
    <submittedName>
        <fullName evidence="4">Uncharacterized protein</fullName>
    </submittedName>
</protein>
<dbReference type="SUPFAM" id="SSF52075">
    <property type="entry name" value="Outer arm dynein light chain 1"/>
    <property type="match status" value="1"/>
</dbReference>
<feature type="region of interest" description="Disordered" evidence="3">
    <location>
        <begin position="721"/>
        <end position="825"/>
    </location>
</feature>
<dbReference type="Gene3D" id="3.80.10.10">
    <property type="entry name" value="Ribonuclease Inhibitor"/>
    <property type="match status" value="2"/>
</dbReference>
<name>A0A7I4CRW5_PHYPA</name>
<keyword evidence="5" id="KW-1185">Reference proteome</keyword>
<keyword evidence="1" id="KW-0433">Leucine-rich repeat</keyword>
<dbReference type="EnsemblPlants" id="Pp3c25_2420V3.11">
    <property type="protein sequence ID" value="Pp3c25_2420V3.11"/>
    <property type="gene ID" value="Pp3c25_2420"/>
</dbReference>
<dbReference type="OrthoDB" id="1904536at2759"/>
<proteinExistence type="predicted"/>
<evidence type="ECO:0000313" key="4">
    <source>
        <dbReference type="EnsemblPlants" id="Pp3c25_2420V3.11"/>
    </source>
</evidence>
<organism evidence="4 5">
    <name type="scientific">Physcomitrium patens</name>
    <name type="common">Spreading-leaved earth moss</name>
    <name type="synonym">Physcomitrella patens</name>
    <dbReference type="NCBI Taxonomy" id="3218"/>
    <lineage>
        <taxon>Eukaryota</taxon>
        <taxon>Viridiplantae</taxon>
        <taxon>Streptophyta</taxon>
        <taxon>Embryophyta</taxon>
        <taxon>Bryophyta</taxon>
        <taxon>Bryophytina</taxon>
        <taxon>Bryopsida</taxon>
        <taxon>Funariidae</taxon>
        <taxon>Funariales</taxon>
        <taxon>Funariaceae</taxon>
        <taxon>Physcomitrium</taxon>
    </lineage>
</organism>
<dbReference type="Gramene" id="Pp3c25_2420V3.11">
    <property type="protein sequence ID" value="Pp3c25_2420V3.11"/>
    <property type="gene ID" value="Pp3c25_2420"/>
</dbReference>
<dbReference type="EnsemblPlants" id="Pp3c25_2420V3.10">
    <property type="protein sequence ID" value="Pp3c25_2420V3.10"/>
    <property type="gene ID" value="Pp3c25_2420"/>
</dbReference>
<dbReference type="FunCoup" id="A0A7I4CRW5">
    <property type="interactions" value="231"/>
</dbReference>
<dbReference type="GO" id="GO:0005737">
    <property type="term" value="C:cytoplasm"/>
    <property type="evidence" value="ECO:0000318"/>
    <property type="project" value="GO_Central"/>
</dbReference>
<dbReference type="EnsemblPlants" id="Pp3c25_2420V3.13">
    <property type="protein sequence ID" value="Pp3c25_2420V3.13"/>
    <property type="gene ID" value="Pp3c25_2420"/>
</dbReference>
<dbReference type="InterPro" id="IPR001611">
    <property type="entry name" value="Leu-rich_rpt"/>
</dbReference>
<dbReference type="InterPro" id="IPR025875">
    <property type="entry name" value="Leu-rich_rpt_4"/>
</dbReference>
<dbReference type="Pfam" id="PF12799">
    <property type="entry name" value="LRR_4"/>
    <property type="match status" value="1"/>
</dbReference>
<dbReference type="RefSeq" id="XP_024364959.1">
    <property type="nucleotide sequence ID" value="XM_024509191.2"/>
</dbReference>
<evidence type="ECO:0000256" key="2">
    <source>
        <dbReference type="ARBA" id="ARBA00022737"/>
    </source>
</evidence>
<dbReference type="Gramene" id="Pp3c25_2420V3.4">
    <property type="protein sequence ID" value="Pp3c25_2420V3.4"/>
    <property type="gene ID" value="Pp3c25_2420"/>
</dbReference>
<dbReference type="GeneID" id="112277157"/>
<dbReference type="EMBL" id="ABEU02000025">
    <property type="status" value="NOT_ANNOTATED_CDS"/>
    <property type="molecule type" value="Genomic_DNA"/>
</dbReference>
<dbReference type="EnsemblPlants" id="Pp3c25_2420V3.4">
    <property type="protein sequence ID" value="Pp3c25_2420V3.4"/>
    <property type="gene ID" value="Pp3c25_2420"/>
</dbReference>
<reference evidence="4" key="3">
    <citation type="submission" date="2020-12" db="UniProtKB">
        <authorList>
            <consortium name="EnsemblPlants"/>
        </authorList>
    </citation>
    <scope>IDENTIFICATION</scope>
</reference>
<gene>
    <name evidence="4" type="primary">LOC112277157</name>
</gene>
<dbReference type="FunFam" id="3.80.10.10:FF:000320">
    <property type="entry name" value="Protein phosphatase 1 regulatory subunit pprA"/>
    <property type="match status" value="1"/>
</dbReference>